<dbReference type="InterPro" id="IPR029756">
    <property type="entry name" value="MTH1187/YkoF-like"/>
</dbReference>
<organism evidence="3 4">
    <name type="scientific">Virgibacillus massiliensis</name>
    <dbReference type="NCBI Taxonomy" id="1462526"/>
    <lineage>
        <taxon>Bacteria</taxon>
        <taxon>Bacillati</taxon>
        <taxon>Bacillota</taxon>
        <taxon>Bacilli</taxon>
        <taxon>Bacillales</taxon>
        <taxon>Bacillaceae</taxon>
        <taxon>Virgibacillus</taxon>
    </lineage>
</organism>
<feature type="domain" description="Thiamin/hydroxymethyl pyrimidine-binding YkoF putative" evidence="2">
    <location>
        <begin position="119"/>
        <end position="198"/>
    </location>
</feature>
<reference evidence="3 4" key="1">
    <citation type="submission" date="2014-03" db="EMBL/GenBank/DDBJ databases">
        <authorList>
            <person name="Urmite Genomes U."/>
        </authorList>
    </citation>
    <scope>NUCLEOTIDE SEQUENCE [LARGE SCALE GENOMIC DNA]</scope>
    <source>
        <strain evidence="3 4">Vm-5</strain>
    </source>
</reference>
<dbReference type="eggNOG" id="ENOG502ZBT9">
    <property type="taxonomic scope" value="Bacteria"/>
</dbReference>
<feature type="binding site" evidence="1">
    <location>
        <position position="20"/>
    </location>
    <ligand>
        <name>thiamine</name>
        <dbReference type="ChEBI" id="CHEBI:18385"/>
    </ligand>
</feature>
<reference evidence="4" key="2">
    <citation type="submission" date="2014-05" db="EMBL/GenBank/DDBJ databases">
        <title>Draft genome sequence of Virgibacillus massiliensis Vm-5.</title>
        <authorList>
            <person name="Khelaifia S."/>
            <person name="Croce O."/>
            <person name="Lagier J.C."/>
            <person name="Raoult D."/>
        </authorList>
    </citation>
    <scope>NUCLEOTIDE SEQUENCE [LARGE SCALE GENOMIC DNA]</scope>
    <source>
        <strain evidence="4">Vm-5</strain>
    </source>
</reference>
<dbReference type="InterPro" id="IPR015835">
    <property type="entry name" value="HMP/thiamine-bd"/>
</dbReference>
<dbReference type="STRING" id="1462526.BN990_03609"/>
<accession>A0A024QGB0</accession>
<sequence>MNNQPITCSTSRIAGCTFAIYPMTDQFVDVITASLKEVDTSKVWMKTTDVETCVRGRISHVFDVTKALFLHAANTGHHVVFSSTYSIGCPGDSDGDVYLSEDDERLNTKLLKRMSQEVAGKFSLYPLGGGNYMNMIYNQIEEMKLHGIDVSSIHYATRLDGDGEKVFDGLERVFTNMENLKSSHTVMTTTISANSPSKKEKINE</sequence>
<evidence type="ECO:0000313" key="4">
    <source>
        <dbReference type="Proteomes" id="UP000028875"/>
    </source>
</evidence>
<dbReference type="GO" id="GO:0030975">
    <property type="term" value="F:thiamine binding"/>
    <property type="evidence" value="ECO:0007669"/>
    <property type="project" value="InterPro"/>
</dbReference>
<feature type="binding site" evidence="1">
    <location>
        <position position="52"/>
    </location>
    <ligand>
        <name>thiamine</name>
        <dbReference type="ChEBI" id="CHEBI:18385"/>
    </ligand>
</feature>
<dbReference type="InterPro" id="IPR011522">
    <property type="entry name" value="Thiamin/HMP-bd_put_YkoF"/>
</dbReference>
<evidence type="ECO:0000259" key="2">
    <source>
        <dbReference type="Pfam" id="PF07615"/>
    </source>
</evidence>
<dbReference type="EMBL" id="CCDP010000002">
    <property type="protein sequence ID" value="CDQ41250.1"/>
    <property type="molecule type" value="Genomic_DNA"/>
</dbReference>
<proteinExistence type="predicted"/>
<dbReference type="Proteomes" id="UP000028875">
    <property type="component" value="Unassembled WGS sequence"/>
</dbReference>
<gene>
    <name evidence="3" type="primary">ykoF</name>
    <name evidence="3" type="ORF">BN990_03609</name>
</gene>
<protein>
    <submittedName>
        <fullName evidence="3">Putative HMP/thiamine-binding protein YkoF</fullName>
    </submittedName>
</protein>
<dbReference type="PIRSF" id="PIRSF021331">
    <property type="entry name" value="YkoF"/>
    <property type="match status" value="1"/>
</dbReference>
<name>A0A024QGB0_9BACI</name>
<dbReference type="Pfam" id="PF07615">
    <property type="entry name" value="Ykof"/>
    <property type="match status" value="2"/>
</dbReference>
<comment type="caution">
    <text evidence="3">The sequence shown here is derived from an EMBL/GenBank/DDBJ whole genome shotgun (WGS) entry which is preliminary data.</text>
</comment>
<dbReference type="Gene3D" id="3.30.70.930">
    <property type="match status" value="2"/>
</dbReference>
<evidence type="ECO:0000256" key="1">
    <source>
        <dbReference type="PIRSR" id="PIRSR021331-1"/>
    </source>
</evidence>
<dbReference type="AlphaFoldDB" id="A0A024QGB0"/>
<dbReference type="RefSeq" id="WP_051739258.1">
    <property type="nucleotide sequence ID" value="NZ_BNER01000009.1"/>
</dbReference>
<dbReference type="SUPFAM" id="SSF89957">
    <property type="entry name" value="MTH1187/YkoF-like"/>
    <property type="match status" value="1"/>
</dbReference>
<keyword evidence="4" id="KW-1185">Reference proteome</keyword>
<feature type="domain" description="Thiamin/hydroxymethyl pyrimidine-binding YkoF putative" evidence="2">
    <location>
        <begin position="13"/>
        <end position="92"/>
    </location>
</feature>
<evidence type="ECO:0000313" key="3">
    <source>
        <dbReference type="EMBL" id="CDQ41250.1"/>
    </source>
</evidence>